<evidence type="ECO:0000313" key="2">
    <source>
        <dbReference type="Proteomes" id="UP001519332"/>
    </source>
</evidence>
<evidence type="ECO:0000313" key="1">
    <source>
        <dbReference type="EMBL" id="MBP2320523.1"/>
    </source>
</evidence>
<organism evidence="1 2">
    <name type="scientific">Kibdelosporangium banguiense</name>
    <dbReference type="NCBI Taxonomy" id="1365924"/>
    <lineage>
        <taxon>Bacteria</taxon>
        <taxon>Bacillati</taxon>
        <taxon>Actinomycetota</taxon>
        <taxon>Actinomycetes</taxon>
        <taxon>Pseudonocardiales</taxon>
        <taxon>Pseudonocardiaceae</taxon>
        <taxon>Kibdelosporangium</taxon>
    </lineage>
</organism>
<dbReference type="Gene3D" id="3.40.960.10">
    <property type="entry name" value="VSR Endonuclease"/>
    <property type="match status" value="1"/>
</dbReference>
<protein>
    <recommendedName>
        <fullName evidence="3">DUF559 domain-containing protein</fullName>
    </recommendedName>
</protein>
<keyword evidence="2" id="KW-1185">Reference proteome</keyword>
<reference evidence="1 2" key="1">
    <citation type="submission" date="2021-03" db="EMBL/GenBank/DDBJ databases">
        <title>Sequencing the genomes of 1000 actinobacteria strains.</title>
        <authorList>
            <person name="Klenk H.-P."/>
        </authorList>
    </citation>
    <scope>NUCLEOTIDE SEQUENCE [LARGE SCALE GENOMIC DNA]</scope>
    <source>
        <strain evidence="1 2">DSM 46670</strain>
    </source>
</reference>
<dbReference type="RefSeq" id="WP_209634761.1">
    <property type="nucleotide sequence ID" value="NZ_JAGINW010000001.1"/>
</dbReference>
<dbReference type="EMBL" id="JAGINW010000001">
    <property type="protein sequence ID" value="MBP2320523.1"/>
    <property type="molecule type" value="Genomic_DNA"/>
</dbReference>
<name>A0ABS4T7X6_9PSEU</name>
<dbReference type="Proteomes" id="UP001519332">
    <property type="component" value="Unassembled WGS sequence"/>
</dbReference>
<proteinExistence type="predicted"/>
<gene>
    <name evidence="1" type="ORF">JOF56_000908</name>
</gene>
<evidence type="ECO:0008006" key="3">
    <source>
        <dbReference type="Google" id="ProtNLM"/>
    </source>
</evidence>
<accession>A0ABS4T7X6</accession>
<comment type="caution">
    <text evidence="1">The sequence shown here is derived from an EMBL/GenBank/DDBJ whole genome shotgun (WGS) entry which is preliminary data.</text>
</comment>
<sequence length="207" mass="23933">MGYFKGRSIGRYQAQCSPTFCVAESGAGTSSVERDLFTLLRQVFSRGEQPYEVSGRKSDMGFHLESGLTIVVEYDGAYWHTGHEDRDWRKSEMIMAEPGHRVIRLREEPLELLHDLDLHVPKRADGPRCATLAIPHLAHTFYEELMDVGLEQTLGHLTMVNKPRPDDLTCKVCQDYVEYVEHSFPHSLPPIYWPHPRRLTRRGRRRT</sequence>